<feature type="repeat" description="ANK" evidence="3">
    <location>
        <begin position="259"/>
        <end position="291"/>
    </location>
</feature>
<evidence type="ECO:0000256" key="2">
    <source>
        <dbReference type="ARBA" id="ARBA00023043"/>
    </source>
</evidence>
<feature type="repeat" description="ANK" evidence="3">
    <location>
        <begin position="459"/>
        <end position="482"/>
    </location>
</feature>
<dbReference type="InterPro" id="IPR001810">
    <property type="entry name" value="F-box_dom"/>
</dbReference>
<proteinExistence type="predicted"/>
<keyword evidence="2 3" id="KW-0040">ANK repeat</keyword>
<dbReference type="OMA" id="ANIQEYQ"/>
<dbReference type="SUPFAM" id="SSF48403">
    <property type="entry name" value="Ankyrin repeat"/>
    <property type="match status" value="2"/>
</dbReference>
<gene>
    <name evidence="5" type="ORF">ANIA_09187</name>
</gene>
<organism evidence="5 6">
    <name type="scientific">Emericella nidulans (strain FGSC A4 / ATCC 38163 / CBS 112.46 / NRRL 194 / M139)</name>
    <name type="common">Aspergillus nidulans</name>
    <dbReference type="NCBI Taxonomy" id="227321"/>
    <lineage>
        <taxon>Eukaryota</taxon>
        <taxon>Fungi</taxon>
        <taxon>Dikarya</taxon>
        <taxon>Ascomycota</taxon>
        <taxon>Pezizomycotina</taxon>
        <taxon>Eurotiomycetes</taxon>
        <taxon>Eurotiomycetidae</taxon>
        <taxon>Eurotiales</taxon>
        <taxon>Aspergillaceae</taxon>
        <taxon>Aspergillus</taxon>
        <taxon>Aspergillus subgen. Nidulantes</taxon>
    </lineage>
</organism>
<sequence>MAPTLGQLPSELILLIAKHLDVPSTNFLLQTCLRFNRLLGPVLYKLARRYRSVPGAGTPLIWAVKTNRLNVMERLLYGKPWPADNENGTTALHEAVYAQNEDALRMLLRAGADVFALNANREAALHAAIKCEYVLAARLIIGVYPTVMPWESYAWHWTETLLQAAATASEPLCRLVLDSIIREYPDQVPDLLNSALHTAAGPTGDLGIIQLLCGYGADPLANAPGGTATLLHTFAHNGRLEAAQWALALGIDPTVVDSRGETAFFVAVARGHLALVKTFLAVGMDPELPSRGGITPLCKAAAGGHMLVVQCLLDAGADIRRRDDRGFNVVDFVTTAREDTGSMLEFLLQRGADPSPPAGTVRMTALHSAARLGLVKRTALLCSASPVDVVDQRGRTALHLAVREGHAATVEVLLQAGANPSVADERQKTPLHEAVATSSTDIVKQLLRHGACVRAADLHGHTPLHLAAIHGNYETCLTLVEHCQHKGIDFSSQCLNGDTVLAEAVRHGRTAIVVMLIEAGFDPNVHWTWSSVLHLAAAQRDAQMVALLLASRADPYCLDLYGRSAFDWAAADPDTLSAMLMQRPRFSTDSKKREIRLRQTVATFGRRLLESCKNGRGHSHGFDSCIVARALVYLGEGDAARLLYAYDGEMGTQIEEHAKPVCTGCQDRVEGGSWFVCLACARTQLCWSCRDRSLQGEGPARACQSHEFYEIPQETIELPGENEIGRDQAWREWMERLVSVHTETSDS</sequence>
<dbReference type="InterPro" id="IPR036770">
    <property type="entry name" value="Ankyrin_rpt-contain_sf"/>
</dbReference>
<protein>
    <recommendedName>
        <fullName evidence="4">F-box domain-containing protein</fullName>
    </recommendedName>
</protein>
<feature type="domain" description="F-box" evidence="4">
    <location>
        <begin position="2"/>
        <end position="53"/>
    </location>
</feature>
<dbReference type="SUPFAM" id="SSF57850">
    <property type="entry name" value="RING/U-box"/>
    <property type="match status" value="1"/>
</dbReference>
<dbReference type="KEGG" id="ani:ANIA_09187"/>
<dbReference type="STRING" id="227321.Q5AR93"/>
<dbReference type="PROSITE" id="PS50088">
    <property type="entry name" value="ANK_REPEAT"/>
    <property type="match status" value="7"/>
</dbReference>
<accession>C8VJU8</accession>
<accession>Q5AR93</accession>
<dbReference type="OrthoDB" id="366390at2759"/>
<evidence type="ECO:0000259" key="4">
    <source>
        <dbReference type="PROSITE" id="PS50181"/>
    </source>
</evidence>
<evidence type="ECO:0000256" key="1">
    <source>
        <dbReference type="ARBA" id="ARBA00022737"/>
    </source>
</evidence>
<name>Q5AR93_EMENI</name>
<dbReference type="PROSITE" id="PS50181">
    <property type="entry name" value="FBOX"/>
    <property type="match status" value="1"/>
</dbReference>
<dbReference type="Gene3D" id="1.25.40.20">
    <property type="entry name" value="Ankyrin repeat-containing domain"/>
    <property type="match status" value="4"/>
</dbReference>
<dbReference type="PANTHER" id="PTHR24126:SF14">
    <property type="entry name" value="ANK_REP_REGION DOMAIN-CONTAINING PROTEIN"/>
    <property type="match status" value="1"/>
</dbReference>
<dbReference type="RefSeq" id="XP_682456.1">
    <property type="nucleotide sequence ID" value="XM_677364.1"/>
</dbReference>
<reference evidence="6" key="2">
    <citation type="journal article" date="2009" name="Fungal Genet. Biol.">
        <title>The 2008 update of the Aspergillus nidulans genome annotation: a community effort.</title>
        <authorList>
            <person name="Wortman J.R."/>
            <person name="Gilsenan J.M."/>
            <person name="Joardar V."/>
            <person name="Deegan J."/>
            <person name="Clutterbuck J."/>
            <person name="Andersen M.R."/>
            <person name="Archer D."/>
            <person name="Bencina M."/>
            <person name="Braus G."/>
            <person name="Coutinho P."/>
            <person name="von Dohren H."/>
            <person name="Doonan J."/>
            <person name="Driessen A.J."/>
            <person name="Durek P."/>
            <person name="Espeso E."/>
            <person name="Fekete E."/>
            <person name="Flipphi M."/>
            <person name="Estrada C.G."/>
            <person name="Geysens S."/>
            <person name="Goldman G."/>
            <person name="de Groot P.W."/>
            <person name="Hansen K."/>
            <person name="Harris S.D."/>
            <person name="Heinekamp T."/>
            <person name="Helmstaedt K."/>
            <person name="Henrissat B."/>
            <person name="Hofmann G."/>
            <person name="Homan T."/>
            <person name="Horio T."/>
            <person name="Horiuchi H."/>
            <person name="James S."/>
            <person name="Jones M."/>
            <person name="Karaffa L."/>
            <person name="Karanyi Z."/>
            <person name="Kato M."/>
            <person name="Keller N."/>
            <person name="Kelly D.E."/>
            <person name="Kiel J.A."/>
            <person name="Kim J.M."/>
            <person name="van der Klei I.J."/>
            <person name="Klis F.M."/>
            <person name="Kovalchuk A."/>
            <person name="Krasevec N."/>
            <person name="Kubicek C.P."/>
            <person name="Liu B."/>
            <person name="Maccabe A."/>
            <person name="Meyer V."/>
            <person name="Mirabito P."/>
            <person name="Miskei M."/>
            <person name="Mos M."/>
            <person name="Mullins J."/>
            <person name="Nelson D.R."/>
            <person name="Nielsen J."/>
            <person name="Oakley B.R."/>
            <person name="Osmani S.A."/>
            <person name="Pakula T."/>
            <person name="Paszewski A."/>
            <person name="Paulsen I."/>
            <person name="Pilsyk S."/>
            <person name="Pocsi I."/>
            <person name="Punt P.J."/>
            <person name="Ram A.F."/>
            <person name="Ren Q."/>
            <person name="Robellet X."/>
            <person name="Robson G."/>
            <person name="Seiboth B."/>
            <person name="van Solingen P."/>
            <person name="Specht T."/>
            <person name="Sun J."/>
            <person name="Taheri-Talesh N."/>
            <person name="Takeshita N."/>
            <person name="Ussery D."/>
            <person name="vanKuyk P.A."/>
            <person name="Visser H."/>
            <person name="van de Vondervoort P.J."/>
            <person name="de Vries R.P."/>
            <person name="Walton J."/>
            <person name="Xiang X."/>
            <person name="Xiong Y."/>
            <person name="Zeng A.P."/>
            <person name="Brandt B.W."/>
            <person name="Cornell M.J."/>
            <person name="van den Hondel C.A."/>
            <person name="Visser J."/>
            <person name="Oliver S.G."/>
            <person name="Turner G."/>
        </authorList>
    </citation>
    <scope>GENOME REANNOTATION</scope>
    <source>
        <strain evidence="6">FGSC A4 / ATCC 38163 / CBS 112.46 / NRRL 194 / M139</strain>
    </source>
</reference>
<dbReference type="eggNOG" id="KOG4177">
    <property type="taxonomic scope" value="Eukaryota"/>
</dbReference>
<feature type="repeat" description="ANK" evidence="3">
    <location>
        <begin position="496"/>
        <end position="528"/>
    </location>
</feature>
<keyword evidence="6" id="KW-1185">Reference proteome</keyword>
<dbReference type="EMBL" id="BN001306">
    <property type="protein sequence ID" value="CBF82361.1"/>
    <property type="molecule type" value="Genomic_DNA"/>
</dbReference>
<feature type="repeat" description="ANK" evidence="3">
    <location>
        <begin position="393"/>
        <end position="425"/>
    </location>
</feature>
<dbReference type="SMART" id="SM00248">
    <property type="entry name" value="ANK"/>
    <property type="match status" value="13"/>
</dbReference>
<dbReference type="InterPro" id="IPR002110">
    <property type="entry name" value="Ankyrin_rpt"/>
</dbReference>
<dbReference type="PROSITE" id="PS50297">
    <property type="entry name" value="ANK_REP_REGION"/>
    <property type="match status" value="6"/>
</dbReference>
<evidence type="ECO:0000313" key="6">
    <source>
        <dbReference type="Proteomes" id="UP000000560"/>
    </source>
</evidence>
<dbReference type="InParanoid" id="Q5AR93"/>
<dbReference type="VEuPathDB" id="FungiDB:AN9187"/>
<feature type="repeat" description="ANK" evidence="3">
    <location>
        <begin position="87"/>
        <end position="119"/>
    </location>
</feature>
<dbReference type="AlphaFoldDB" id="Q5AR93"/>
<dbReference type="HOGENOM" id="CLU_373821_0_0_1"/>
<feature type="repeat" description="ANK" evidence="3">
    <location>
        <begin position="426"/>
        <end position="458"/>
    </location>
</feature>
<dbReference type="PRINTS" id="PR01415">
    <property type="entry name" value="ANKYRIN"/>
</dbReference>
<evidence type="ECO:0000313" key="5">
    <source>
        <dbReference type="EMBL" id="CBF82361.1"/>
    </source>
</evidence>
<feature type="repeat" description="ANK" evidence="3">
    <location>
        <begin position="292"/>
        <end position="324"/>
    </location>
</feature>
<dbReference type="Pfam" id="PF12796">
    <property type="entry name" value="Ank_2"/>
    <property type="match status" value="3"/>
</dbReference>
<reference evidence="6" key="1">
    <citation type="journal article" date="2005" name="Nature">
        <title>Sequencing of Aspergillus nidulans and comparative analysis with A. fumigatus and A. oryzae.</title>
        <authorList>
            <person name="Galagan J.E."/>
            <person name="Calvo S.E."/>
            <person name="Cuomo C."/>
            <person name="Ma L.J."/>
            <person name="Wortman J.R."/>
            <person name="Batzoglou S."/>
            <person name="Lee S.I."/>
            <person name="Basturkmen M."/>
            <person name="Spevak C.C."/>
            <person name="Clutterbuck J."/>
            <person name="Kapitonov V."/>
            <person name="Jurka J."/>
            <person name="Scazzocchio C."/>
            <person name="Farman M."/>
            <person name="Butler J."/>
            <person name="Purcell S."/>
            <person name="Harris S."/>
            <person name="Braus G.H."/>
            <person name="Draht O."/>
            <person name="Busch S."/>
            <person name="D'Enfert C."/>
            <person name="Bouchier C."/>
            <person name="Goldman G.H."/>
            <person name="Bell-Pedersen D."/>
            <person name="Griffiths-Jones S."/>
            <person name="Doonan J.H."/>
            <person name="Yu J."/>
            <person name="Vienken K."/>
            <person name="Pain A."/>
            <person name="Freitag M."/>
            <person name="Selker E.U."/>
            <person name="Archer D.B."/>
            <person name="Penalva M.A."/>
            <person name="Oakley B.R."/>
            <person name="Momany M."/>
            <person name="Tanaka T."/>
            <person name="Kumagai T."/>
            <person name="Asai K."/>
            <person name="Machida M."/>
            <person name="Nierman W.C."/>
            <person name="Denning D.W."/>
            <person name="Caddick M."/>
            <person name="Hynes M."/>
            <person name="Paoletti M."/>
            <person name="Fischer R."/>
            <person name="Miller B."/>
            <person name="Dyer P."/>
            <person name="Sachs M.S."/>
            <person name="Osmani S.A."/>
            <person name="Birren B.W."/>
        </authorList>
    </citation>
    <scope>NUCLEOTIDE SEQUENCE [LARGE SCALE GENOMIC DNA]</scope>
    <source>
        <strain evidence="6">FGSC A4 / ATCC 38163 / CBS 112.46 / NRRL 194 / M139</strain>
    </source>
</reference>
<dbReference type="PANTHER" id="PTHR24126">
    <property type="entry name" value="ANKYRIN REPEAT, PH AND SEC7 DOMAIN CONTAINING PROTEIN SECG-RELATED"/>
    <property type="match status" value="1"/>
</dbReference>
<dbReference type="GeneID" id="2868113"/>
<evidence type="ECO:0000256" key="3">
    <source>
        <dbReference type="PROSITE-ProRule" id="PRU00023"/>
    </source>
</evidence>
<keyword evidence="1" id="KW-0677">Repeat</keyword>
<dbReference type="Proteomes" id="UP000000560">
    <property type="component" value="Chromosome VI"/>
</dbReference>